<evidence type="ECO:0000313" key="2">
    <source>
        <dbReference type="Proteomes" id="UP000241238"/>
    </source>
</evidence>
<gene>
    <name evidence="1" type="ORF">C4N18_03560</name>
</gene>
<protein>
    <submittedName>
        <fullName evidence="1">Uncharacterized protein</fullName>
    </submittedName>
</protein>
<name>A0ABN5JEB6_FUSVA</name>
<dbReference type="Proteomes" id="UP000241238">
    <property type="component" value="Chromosome"/>
</dbReference>
<dbReference type="GeneID" id="77467056"/>
<evidence type="ECO:0000313" key="1">
    <source>
        <dbReference type="EMBL" id="AVQ30352.1"/>
    </source>
</evidence>
<organism evidence="1 2">
    <name type="scientific">Fusobacterium varium ATCC 27725</name>
    <dbReference type="NCBI Taxonomy" id="469618"/>
    <lineage>
        <taxon>Bacteria</taxon>
        <taxon>Fusobacteriati</taxon>
        <taxon>Fusobacteriota</taxon>
        <taxon>Fusobacteriia</taxon>
        <taxon>Fusobacteriales</taxon>
        <taxon>Fusobacteriaceae</taxon>
        <taxon>Fusobacterium</taxon>
    </lineage>
</organism>
<dbReference type="RefSeq" id="WP_005948902.1">
    <property type="nucleotide sequence ID" value="NZ_CP028103.1"/>
</dbReference>
<reference evidence="2" key="1">
    <citation type="journal article" date="2018" name="MSphere">
        <title>Fusobacterium Genomics Using MinION and Illumina Sequencing Enables Genome Completion and Correction.</title>
        <authorList>
            <person name="Todd S.M."/>
            <person name="Settlage R.E."/>
            <person name="Lahmers K.K."/>
            <person name="Slade D.J."/>
        </authorList>
    </citation>
    <scope>NUCLEOTIDE SEQUENCE [LARGE SCALE GENOMIC DNA]</scope>
    <source>
        <strain evidence="2">ATCC 27725</strain>
    </source>
</reference>
<sequence>MAETYKKDGYVYTKSNKRMVFTPELHYNHKKPWKVKDLIYLCGMWERRQKGMRSKDIALCLGRTLGTCASKVTSLKKVGEYKSYADKFND</sequence>
<keyword evidence="2" id="KW-1185">Reference proteome</keyword>
<accession>A0ABN5JEB6</accession>
<proteinExistence type="predicted"/>
<dbReference type="EMBL" id="CP028103">
    <property type="protein sequence ID" value="AVQ30352.1"/>
    <property type="molecule type" value="Genomic_DNA"/>
</dbReference>